<dbReference type="EMBL" id="AMCI01007001">
    <property type="protein sequence ID" value="EJW93379.1"/>
    <property type="molecule type" value="Genomic_DNA"/>
</dbReference>
<feature type="non-terminal residue" evidence="1">
    <location>
        <position position="165"/>
    </location>
</feature>
<name>J9G1B2_9ZZZZ</name>
<accession>J9G1B2</accession>
<organism evidence="1">
    <name type="scientific">gut metagenome</name>
    <dbReference type="NCBI Taxonomy" id="749906"/>
    <lineage>
        <taxon>unclassified sequences</taxon>
        <taxon>metagenomes</taxon>
        <taxon>organismal metagenomes</taxon>
    </lineage>
</organism>
<proteinExistence type="predicted"/>
<reference evidence="1" key="1">
    <citation type="journal article" date="2012" name="PLoS ONE">
        <title>Gene sets for utilization of primary and secondary nutrition supplies in the distal gut of endangered iberian lynx.</title>
        <authorList>
            <person name="Alcaide M."/>
            <person name="Messina E."/>
            <person name="Richter M."/>
            <person name="Bargiela R."/>
            <person name="Peplies J."/>
            <person name="Huws S.A."/>
            <person name="Newbold C.J."/>
            <person name="Golyshin P.N."/>
            <person name="Simon M.A."/>
            <person name="Lopez G."/>
            <person name="Yakimov M.M."/>
            <person name="Ferrer M."/>
        </authorList>
    </citation>
    <scope>NUCLEOTIDE SEQUENCE</scope>
</reference>
<gene>
    <name evidence="1" type="ORF">EVA_18514</name>
</gene>
<sequence length="165" mass="18309">MRKFEAFTISKTQIGLKFLEPADAQGVMIRMSGVDYPKTPNDGTIVLDNNVVGKYENKEYVVKGLKHGQTYYFSAFPYSDQGVFNFAPAETNRNQILLDRGETINVAVTIDDASGFTRVLVKCVDETNALKTKTATITPTNLKCSFEIPAGDTYHLEFGKVEGYS</sequence>
<dbReference type="AlphaFoldDB" id="J9G1B2"/>
<evidence type="ECO:0000313" key="1">
    <source>
        <dbReference type="EMBL" id="EJW93379.1"/>
    </source>
</evidence>
<protein>
    <submittedName>
        <fullName evidence="1">Uncharacterized protein</fullName>
    </submittedName>
</protein>
<comment type="caution">
    <text evidence="1">The sequence shown here is derived from an EMBL/GenBank/DDBJ whole genome shotgun (WGS) entry which is preliminary data.</text>
</comment>